<comment type="caution">
    <text evidence="2">The sequence shown here is derived from an EMBL/GenBank/DDBJ whole genome shotgun (WGS) entry which is preliminary data.</text>
</comment>
<evidence type="ECO:0008006" key="4">
    <source>
        <dbReference type="Google" id="ProtNLM"/>
    </source>
</evidence>
<accession>A0A9X3IKI3</accession>
<feature type="transmembrane region" description="Helical" evidence="1">
    <location>
        <begin position="384"/>
        <end position="403"/>
    </location>
</feature>
<dbReference type="AlphaFoldDB" id="A0A9X3IKI3"/>
<evidence type="ECO:0000313" key="3">
    <source>
        <dbReference type="Proteomes" id="UP001144805"/>
    </source>
</evidence>
<evidence type="ECO:0000313" key="2">
    <source>
        <dbReference type="EMBL" id="MCX5568521.1"/>
    </source>
</evidence>
<name>A0A9X3IKI3_9HYPH</name>
<organism evidence="2 3">
    <name type="scientific">Kaistia nematophila</name>
    <dbReference type="NCBI Taxonomy" id="2994654"/>
    <lineage>
        <taxon>Bacteria</taxon>
        <taxon>Pseudomonadati</taxon>
        <taxon>Pseudomonadota</taxon>
        <taxon>Alphaproteobacteria</taxon>
        <taxon>Hyphomicrobiales</taxon>
        <taxon>Kaistiaceae</taxon>
        <taxon>Kaistia</taxon>
    </lineage>
</organism>
<feature type="transmembrane region" description="Helical" evidence="1">
    <location>
        <begin position="54"/>
        <end position="76"/>
    </location>
</feature>
<dbReference type="Proteomes" id="UP001144805">
    <property type="component" value="Unassembled WGS sequence"/>
</dbReference>
<keyword evidence="1" id="KW-1133">Transmembrane helix</keyword>
<reference evidence="2" key="1">
    <citation type="submission" date="2022-11" db="EMBL/GenBank/DDBJ databases">
        <title>Biodiversity and phylogenetic relationships of bacteria.</title>
        <authorList>
            <person name="Machado R.A.R."/>
            <person name="Bhat A."/>
            <person name="Loulou A."/>
            <person name="Kallel S."/>
        </authorList>
    </citation>
    <scope>NUCLEOTIDE SEQUENCE</scope>
    <source>
        <strain evidence="2">K-TC2</strain>
    </source>
</reference>
<dbReference type="EMBL" id="JAPKNK010000002">
    <property type="protein sequence ID" value="MCX5568521.1"/>
    <property type="molecule type" value="Genomic_DNA"/>
</dbReference>
<keyword evidence="1" id="KW-0472">Membrane</keyword>
<gene>
    <name evidence="2" type="ORF">OSH07_04890</name>
</gene>
<protein>
    <recommendedName>
        <fullName evidence="4">Oligosaccharide repeat unit polymerase</fullName>
    </recommendedName>
</protein>
<dbReference type="RefSeq" id="WP_266337499.1">
    <property type="nucleotide sequence ID" value="NZ_JAPKNK010000002.1"/>
</dbReference>
<evidence type="ECO:0000256" key="1">
    <source>
        <dbReference type="SAM" id="Phobius"/>
    </source>
</evidence>
<sequence length="422" mass="46753">MGMPLIWILVAISVALVVSGLRRPEGVYQYPFLAGATFLGFIAPQFPALVDDPFLPVGAMVRTILFTILCVSACGFGWRVTLPRAARPPWQFEERRLLVAAAVFSVIGGYFYVKVSHLPPEIKYSIFTGMPVVYLFFAKLLNYGFAIALVCGARRMSLAALAIIGFDTLFYAERILILGRRSEAVEFFFLVVLAWWFQKRRTPPRLLTAGFVLFGALALHSAGDYRAITTERDEAGWSDLLKIDLVENFAEVLEQGGPEVRNAVLRIGQVRDTHAYDLGLFHWNTLVFNYVPAQLVGVEIKERLTVSLDGQLGRDYEPPVGSTETGLSDAFASFAYLGALKFFLIGFAMRRIYDAAMAGSTVWQVVYPLMLAPAMLSITHHTQWPPSAFLHIALFLLPALAFARVRQPADFGAQAPVAMVPS</sequence>
<keyword evidence="1" id="KW-0812">Transmembrane</keyword>
<proteinExistence type="predicted"/>
<keyword evidence="3" id="KW-1185">Reference proteome</keyword>
<feature type="transmembrane region" description="Helical" evidence="1">
    <location>
        <begin position="205"/>
        <end position="223"/>
    </location>
</feature>
<feature type="transmembrane region" description="Helical" evidence="1">
    <location>
        <begin position="330"/>
        <end position="349"/>
    </location>
</feature>
<feature type="transmembrane region" description="Helical" evidence="1">
    <location>
        <begin position="97"/>
        <end position="113"/>
    </location>
</feature>
<feature type="transmembrane region" description="Helical" evidence="1">
    <location>
        <begin position="361"/>
        <end position="378"/>
    </location>
</feature>
<feature type="transmembrane region" description="Helical" evidence="1">
    <location>
        <begin position="133"/>
        <end position="151"/>
    </location>
</feature>